<protein>
    <submittedName>
        <fullName evidence="1">Uncharacterized protein</fullName>
    </submittedName>
</protein>
<proteinExistence type="predicted"/>
<accession>E3BGM0</accession>
<name>E3BGM0_9VIBR</name>
<reference evidence="1 2" key="1">
    <citation type="journal article" date="2012" name="Int. J. Syst. Evol. Microbiol.">
        <title>Vibrio caribbeanicus sp. nov., isolated from the marine sponge Scleritoderma cyanea.</title>
        <authorList>
            <person name="Hoffmann M."/>
            <person name="Monday S.R."/>
            <person name="Allard M.W."/>
            <person name="Strain E.A."/>
            <person name="Whittaker P."/>
            <person name="Naum M."/>
            <person name="McCarthy P.J."/>
            <person name="Lopez J.V."/>
            <person name="Fischer M."/>
            <person name="Brown E.W."/>
        </authorList>
    </citation>
    <scope>NUCLEOTIDE SEQUENCE [LARGE SCALE GENOMIC DNA]</scope>
    <source>
        <strain evidence="1 2">ATCC BAA-2122</strain>
    </source>
</reference>
<evidence type="ECO:0000313" key="1">
    <source>
        <dbReference type="EMBL" id="EFP97828.1"/>
    </source>
</evidence>
<keyword evidence="2" id="KW-1185">Reference proteome</keyword>
<evidence type="ECO:0000313" key="2">
    <source>
        <dbReference type="Proteomes" id="UP000002943"/>
    </source>
</evidence>
<gene>
    <name evidence="1" type="ORF">VIBC2010_00994</name>
</gene>
<organism evidence="1 2">
    <name type="scientific">Vibrio caribbeanicus ATCC BAA-2122</name>
    <dbReference type="NCBI Taxonomy" id="796620"/>
    <lineage>
        <taxon>Bacteria</taxon>
        <taxon>Pseudomonadati</taxon>
        <taxon>Pseudomonadota</taxon>
        <taxon>Gammaproteobacteria</taxon>
        <taxon>Vibrionales</taxon>
        <taxon>Vibrionaceae</taxon>
        <taxon>Vibrio</taxon>
    </lineage>
</organism>
<dbReference type="Proteomes" id="UP000002943">
    <property type="component" value="Unassembled WGS sequence"/>
</dbReference>
<comment type="caution">
    <text evidence="1">The sequence shown here is derived from an EMBL/GenBank/DDBJ whole genome shotgun (WGS) entry which is preliminary data.</text>
</comment>
<sequence length="63" mass="7407">MKSALWHAPKGREKSCSIKVEGQHCYDFKQENDIFESLQFRHLAPTNSNLLPHLIKTNYQHQL</sequence>
<dbReference type="EMBL" id="AEIU01000046">
    <property type="protein sequence ID" value="EFP97828.1"/>
    <property type="molecule type" value="Genomic_DNA"/>
</dbReference>
<dbReference type="AlphaFoldDB" id="E3BGM0"/>